<name>A0ABV8UAU1_9PROT</name>
<protein>
    <submittedName>
        <fullName evidence="2">Uncharacterized protein</fullName>
    </submittedName>
</protein>
<proteinExistence type="predicted"/>
<dbReference type="Proteomes" id="UP001595776">
    <property type="component" value="Unassembled WGS sequence"/>
</dbReference>
<evidence type="ECO:0000313" key="3">
    <source>
        <dbReference type="Proteomes" id="UP001595776"/>
    </source>
</evidence>
<feature type="signal peptide" evidence="1">
    <location>
        <begin position="1"/>
        <end position="22"/>
    </location>
</feature>
<dbReference type="RefSeq" id="WP_068153429.1">
    <property type="nucleotide sequence ID" value="NZ_JBHSCR010000003.1"/>
</dbReference>
<accession>A0ABV8UAU1</accession>
<dbReference type="EMBL" id="JBHSCR010000003">
    <property type="protein sequence ID" value="MFC4347593.1"/>
    <property type="molecule type" value="Genomic_DNA"/>
</dbReference>
<gene>
    <name evidence="2" type="ORF">ACFO5Q_07015</name>
</gene>
<evidence type="ECO:0000256" key="1">
    <source>
        <dbReference type="SAM" id="SignalP"/>
    </source>
</evidence>
<reference evidence="3" key="1">
    <citation type="journal article" date="2019" name="Int. J. Syst. Evol. Microbiol.">
        <title>The Global Catalogue of Microorganisms (GCM) 10K type strain sequencing project: providing services to taxonomists for standard genome sequencing and annotation.</title>
        <authorList>
            <consortium name="The Broad Institute Genomics Platform"/>
            <consortium name="The Broad Institute Genome Sequencing Center for Infectious Disease"/>
            <person name="Wu L."/>
            <person name="Ma J."/>
        </authorList>
    </citation>
    <scope>NUCLEOTIDE SEQUENCE [LARGE SCALE GENOMIC DNA]</scope>
    <source>
        <strain evidence="3">CGMCC 1.15304</strain>
    </source>
</reference>
<evidence type="ECO:0000313" key="2">
    <source>
        <dbReference type="EMBL" id="MFC4347593.1"/>
    </source>
</evidence>
<keyword evidence="3" id="KW-1185">Reference proteome</keyword>
<sequence length="118" mass="13004">MKRNLRLVSAALVFMAGGAVHAQSTEIPQELLDLDRQRCLSECVPGFGEETCKPLCECTVTEFKKRLDFSRYLELSAQLSRNELSPENRTFLDTVAQYCTAELDKSGVKVGSGDAAAQ</sequence>
<comment type="caution">
    <text evidence="2">The sequence shown here is derived from an EMBL/GenBank/DDBJ whole genome shotgun (WGS) entry which is preliminary data.</text>
</comment>
<organism evidence="2 3">
    <name type="scientific">Kordiimonas lipolytica</name>
    <dbReference type="NCBI Taxonomy" id="1662421"/>
    <lineage>
        <taxon>Bacteria</taxon>
        <taxon>Pseudomonadati</taxon>
        <taxon>Pseudomonadota</taxon>
        <taxon>Alphaproteobacteria</taxon>
        <taxon>Kordiimonadales</taxon>
        <taxon>Kordiimonadaceae</taxon>
        <taxon>Kordiimonas</taxon>
    </lineage>
</organism>
<feature type="chain" id="PRO_5045613396" evidence="1">
    <location>
        <begin position="23"/>
        <end position="118"/>
    </location>
</feature>
<keyword evidence="1" id="KW-0732">Signal</keyword>